<accession>A0ABU8IJ65</accession>
<evidence type="ECO:0000259" key="1">
    <source>
        <dbReference type="Pfam" id="PF05043"/>
    </source>
</evidence>
<evidence type="ECO:0000313" key="2">
    <source>
        <dbReference type="EMBL" id="MEI5995556.1"/>
    </source>
</evidence>
<dbReference type="RefSeq" id="WP_336577234.1">
    <property type="nucleotide sequence ID" value="NZ_NGLE02000001.1"/>
</dbReference>
<feature type="domain" description="Mga helix-turn-helix" evidence="1">
    <location>
        <begin position="91"/>
        <end position="169"/>
    </location>
</feature>
<name>A0ABU8IJ65_9ENTE</name>
<organism evidence="2 3">
    <name type="scientific">Candidatus Enterococcus mansonii</name>
    <dbReference type="NCBI Taxonomy" id="1834181"/>
    <lineage>
        <taxon>Bacteria</taxon>
        <taxon>Bacillati</taxon>
        <taxon>Bacillota</taxon>
        <taxon>Bacilli</taxon>
        <taxon>Lactobacillales</taxon>
        <taxon>Enterococcaceae</taxon>
        <taxon>Enterococcus</taxon>
    </lineage>
</organism>
<protein>
    <recommendedName>
        <fullName evidence="1">Mga helix-turn-helix domain-containing protein</fullName>
    </recommendedName>
</protein>
<dbReference type="Pfam" id="PF05043">
    <property type="entry name" value="Mga"/>
    <property type="match status" value="1"/>
</dbReference>
<gene>
    <name evidence="2" type="ORF">A5880_003147</name>
</gene>
<evidence type="ECO:0000313" key="3">
    <source>
        <dbReference type="Proteomes" id="UP000195139"/>
    </source>
</evidence>
<proteinExistence type="predicted"/>
<dbReference type="InterPro" id="IPR036388">
    <property type="entry name" value="WH-like_DNA-bd_sf"/>
</dbReference>
<dbReference type="Gene3D" id="1.10.10.10">
    <property type="entry name" value="Winged helix-like DNA-binding domain superfamily/Winged helix DNA-binding domain"/>
    <property type="match status" value="1"/>
</dbReference>
<reference evidence="2" key="1">
    <citation type="submission" date="2018-07" db="EMBL/GenBank/DDBJ databases">
        <title>The Genome Sequence of Enterococcus sp. DIV0659b.</title>
        <authorList>
            <consortium name="The Broad Institute Genomics Platform"/>
            <consortium name="The Broad Institute Genomic Center for Infectious Diseases"/>
            <person name="Earl A."/>
            <person name="Manson A."/>
            <person name="Schwartman J."/>
            <person name="Gilmore M."/>
            <person name="Abouelleil A."/>
            <person name="Cao P."/>
            <person name="Chapman S."/>
            <person name="Cusick C."/>
            <person name="Shea T."/>
            <person name="Young S."/>
            <person name="Neafsey D."/>
            <person name="Nusbaum C."/>
            <person name="Birren B."/>
        </authorList>
    </citation>
    <scope>NUCLEOTIDE SEQUENCE [LARGE SCALE GENOMIC DNA]</scope>
    <source>
        <strain evidence="2">4G2_DIV0659</strain>
    </source>
</reference>
<dbReference type="Proteomes" id="UP000195139">
    <property type="component" value="Unassembled WGS sequence"/>
</dbReference>
<dbReference type="InterPro" id="IPR007737">
    <property type="entry name" value="Mga_HTH"/>
</dbReference>
<keyword evidence="3" id="KW-1185">Reference proteome</keyword>
<comment type="caution">
    <text evidence="2">The sequence shown here is derived from an EMBL/GenBank/DDBJ whole genome shotgun (WGS) entry which is preliminary data.</text>
</comment>
<sequence>MEFFLTDKNKKKLELFKELVFKEGEAVSFTYLQDFLDISLSTLKRYFNELEGDIKKNEELKNIYFKKNTGSYQLVNHSNFDIDYLFIHLRIYYLKDSLQFKIISEILDKNYATADELADKLFVSVPYLYKQITTLNDQLSQFHLKIVFHSKENLCGDEKHLRMFFFYFYWNTSRGIAFPIELKLSNFLSNSIMTQELEMKYSPSTIKRLKLILGIATLRQFKFPIHLSDKEKEVLKPFKLSGGLFGIGEKHLRSEDEQLFFELMVRSFISDIDTSEEKLLLYKSFSRTNSIVHSCDLLVLEYEKHFFARNPINQNARVNIFYHLLITLLHCSMFSINPLLYLHSELPYDPNEFDSMKEHTPDLSNVSHFYKDFSIQNPEFDLAPSFNLGICMLLTILTDMFVVPTMTIYIEYSGNNLGSNFIKNRLLMLFNPQTIRFTTNIMDAQIVITDYFEVHGFRDNQKFFFMDSFLDKRTWYDLTLFIHSTLFSND</sequence>
<dbReference type="EMBL" id="NGLE02000001">
    <property type="protein sequence ID" value="MEI5995556.1"/>
    <property type="molecule type" value="Genomic_DNA"/>
</dbReference>